<evidence type="ECO:0000313" key="2">
    <source>
        <dbReference type="Proteomes" id="UP000664480"/>
    </source>
</evidence>
<organism evidence="1 2">
    <name type="scientific">Algoriphagus pacificus</name>
    <dbReference type="NCBI Taxonomy" id="2811234"/>
    <lineage>
        <taxon>Bacteria</taxon>
        <taxon>Pseudomonadati</taxon>
        <taxon>Bacteroidota</taxon>
        <taxon>Cytophagia</taxon>
        <taxon>Cytophagales</taxon>
        <taxon>Cyclobacteriaceae</taxon>
        <taxon>Algoriphagus</taxon>
    </lineage>
</organism>
<comment type="caution">
    <text evidence="1">The sequence shown here is derived from an EMBL/GenBank/DDBJ whole genome shotgun (WGS) entry which is preliminary data.</text>
</comment>
<dbReference type="Gene3D" id="3.40.30.10">
    <property type="entry name" value="Glutaredoxin"/>
    <property type="match status" value="1"/>
</dbReference>
<protein>
    <submittedName>
        <fullName evidence="1">Bacillithiol system redox-active protein YtxJ</fullName>
    </submittedName>
</protein>
<keyword evidence="2" id="KW-1185">Reference proteome</keyword>
<name>A0ABS3CCH6_9BACT</name>
<dbReference type="RefSeq" id="WP_206585443.1">
    <property type="nucleotide sequence ID" value="NZ_JAFKCU010000001.1"/>
</dbReference>
<accession>A0ABS3CCH6</accession>
<sequence length="114" mass="13164">MNWNKLTQEGQISDIKALSEDVPVMIFKHSTRCSVSSMSLDRLLRNWKEEDHQNVVPYYLDLIQNRALSDRVSEVFGVRHESPQVILIKNGVAVYDNSHFGISYPEIMQEAKNN</sequence>
<dbReference type="InterPro" id="IPR022551">
    <property type="entry name" value="BrxC"/>
</dbReference>
<dbReference type="Proteomes" id="UP000664480">
    <property type="component" value="Unassembled WGS sequence"/>
</dbReference>
<dbReference type="EMBL" id="JAFKCU010000001">
    <property type="protein sequence ID" value="MBN7814819.1"/>
    <property type="molecule type" value="Genomic_DNA"/>
</dbReference>
<dbReference type="NCBIfam" id="TIGR04019">
    <property type="entry name" value="B_thiol_YtxJ"/>
    <property type="match status" value="1"/>
</dbReference>
<reference evidence="1 2" key="1">
    <citation type="submission" date="2021-03" db="EMBL/GenBank/DDBJ databases">
        <title>novel species isolated from a fishpond in China.</title>
        <authorList>
            <person name="Lu H."/>
            <person name="Cai Z."/>
        </authorList>
    </citation>
    <scope>NUCLEOTIDE SEQUENCE [LARGE SCALE GENOMIC DNA]</scope>
    <source>
        <strain evidence="1 2">YJ13C</strain>
    </source>
</reference>
<evidence type="ECO:0000313" key="1">
    <source>
        <dbReference type="EMBL" id="MBN7814819.1"/>
    </source>
</evidence>
<dbReference type="Pfam" id="PF11009">
    <property type="entry name" value="BrxC"/>
    <property type="match status" value="1"/>
</dbReference>
<gene>
    <name evidence="1" type="primary">ytxJ</name>
    <name evidence="1" type="ORF">J0A69_05230</name>
</gene>
<proteinExistence type="predicted"/>